<dbReference type="AlphaFoldDB" id="A0A3D8J4F3"/>
<gene>
    <name evidence="6" type="ORF">CQA58_00385</name>
</gene>
<dbReference type="PANTHER" id="PTHR44943">
    <property type="entry name" value="CELLULOSE SYNTHASE OPERON PROTEIN C"/>
    <property type="match status" value="1"/>
</dbReference>
<feature type="repeat" description="TPR" evidence="3">
    <location>
        <begin position="270"/>
        <end position="303"/>
    </location>
</feature>
<keyword evidence="7" id="KW-1185">Reference proteome</keyword>
<dbReference type="InterPro" id="IPR011990">
    <property type="entry name" value="TPR-like_helical_dom_sf"/>
</dbReference>
<evidence type="ECO:0000256" key="5">
    <source>
        <dbReference type="SAM" id="Phobius"/>
    </source>
</evidence>
<dbReference type="Proteomes" id="UP000257045">
    <property type="component" value="Unassembled WGS sequence"/>
</dbReference>
<dbReference type="InterPro" id="IPR051685">
    <property type="entry name" value="Ycf3/AcsC/BcsC/TPR_MFPF"/>
</dbReference>
<feature type="region of interest" description="Disordered" evidence="4">
    <location>
        <begin position="67"/>
        <end position="87"/>
    </location>
</feature>
<proteinExistence type="predicted"/>
<keyword evidence="2 3" id="KW-0802">TPR repeat</keyword>
<evidence type="ECO:0000256" key="3">
    <source>
        <dbReference type="PROSITE-ProRule" id="PRU00339"/>
    </source>
</evidence>
<dbReference type="Pfam" id="PF13181">
    <property type="entry name" value="TPR_8"/>
    <property type="match status" value="2"/>
</dbReference>
<feature type="transmembrane region" description="Helical" evidence="5">
    <location>
        <begin position="36"/>
        <end position="58"/>
    </location>
</feature>
<reference evidence="6 7" key="1">
    <citation type="submission" date="2018-04" db="EMBL/GenBank/DDBJ databases">
        <title>Novel Campyloabacter and Helicobacter Species and Strains.</title>
        <authorList>
            <person name="Mannion A.J."/>
            <person name="Shen Z."/>
            <person name="Fox J.G."/>
        </authorList>
    </citation>
    <scope>NUCLEOTIDE SEQUENCE [LARGE SCALE GENOMIC DNA]</scope>
    <source>
        <strain evidence="6 7">MIT 04-9366</strain>
    </source>
</reference>
<dbReference type="InterPro" id="IPR019734">
    <property type="entry name" value="TPR_rpt"/>
</dbReference>
<feature type="repeat" description="TPR" evidence="3">
    <location>
        <begin position="456"/>
        <end position="489"/>
    </location>
</feature>
<keyword evidence="5" id="KW-0812">Transmembrane</keyword>
<evidence type="ECO:0000313" key="7">
    <source>
        <dbReference type="Proteomes" id="UP000257045"/>
    </source>
</evidence>
<sequence length="788" mass="89687">MKFEQIKDRIKSFFLSQIRAIKSFSKRNIQTGENKIASYVVLVLLGSIIVFYLVFTLITSETNANPKDIQIQSTPNQEKTDFTPSVDEKQLVSKSLINPAPSGELSEMIQKANILYNNGRVEDALEIFDKLALYSQSLANYNLGVIKITEGQYKQAQEIFQKAINGGDDVAISALNAAYVAYKQNNLKEFNHFLNLANSQLFNSINTPFYSYLYGVISYYNKNYFESLSPLLNPNSPDYQKQNDLLASKMFLMFDDDYNALEYLKKSASEEDYLALGMLYARNGEYEQARNTIVGFLQTHPNNLEAINALELVNLKLRDYEESARLLETFSKENAPKLPFKIITGLNEDLFDINIAQQNFWNRKFEHRQSLQYKILFYYAPYKVFDSKEVFQILSEGDFEWGAGRIDESQDSYVRSQTISKINRDIANGLKEVYVGDLRKALKIFLENVKTYSQHSVLYYDIGLIYAQLGDFEKAYSYFSRAYHLNNKDILAGIFAMMSGQLVYQDTSRIASSIALDFLNITFKNDYERAFMSDLFEHARGGMPTLMNMGNEDLQSDKSLYYAYGAIGAMANADRAKIIDFFGKLKAMQPQDLATNILYEMAQNFGMNLKEVSLKFSKTFRKGTFSNLHSLYYGGALVRELYIYLAFVTGNLPYVIDQLQEKLISEEESPNGTMQALGLAYIYNKNFEKAFATYNTLIDGLKEDDVRTKFLGAVSAIGAGHYNNAVVLLQISKLDSIASLESRYALGLLYQQTGNIKSAMSLFSGIANRGFVSEFFDFKIDTSDLLEQ</sequence>
<feature type="compositionally biased region" description="Basic and acidic residues" evidence="4">
    <location>
        <begin position="78"/>
        <end position="87"/>
    </location>
</feature>
<dbReference type="SMART" id="SM00028">
    <property type="entry name" value="TPR"/>
    <property type="match status" value="4"/>
</dbReference>
<name>A0A3D8J4F3_9HELI</name>
<dbReference type="PROSITE" id="PS50005">
    <property type="entry name" value="TPR"/>
    <property type="match status" value="3"/>
</dbReference>
<dbReference type="PROSITE" id="PS50293">
    <property type="entry name" value="TPR_REGION"/>
    <property type="match status" value="1"/>
</dbReference>
<feature type="repeat" description="TPR" evidence="3">
    <location>
        <begin position="137"/>
        <end position="170"/>
    </location>
</feature>
<evidence type="ECO:0000256" key="2">
    <source>
        <dbReference type="ARBA" id="ARBA00022803"/>
    </source>
</evidence>
<dbReference type="EMBL" id="NXLV01000001">
    <property type="protein sequence ID" value="RDU72096.1"/>
    <property type="molecule type" value="Genomic_DNA"/>
</dbReference>
<evidence type="ECO:0000256" key="4">
    <source>
        <dbReference type="SAM" id="MobiDB-lite"/>
    </source>
</evidence>
<dbReference type="PANTHER" id="PTHR44943:SF8">
    <property type="entry name" value="TPR REPEAT-CONTAINING PROTEIN MJ0263"/>
    <property type="match status" value="1"/>
</dbReference>
<keyword evidence="1" id="KW-0677">Repeat</keyword>
<accession>A0A3D8J4F3</accession>
<dbReference type="OrthoDB" id="5346105at2"/>
<dbReference type="RefSeq" id="WP_115568726.1">
    <property type="nucleotide sequence ID" value="NZ_NXLV01000001.1"/>
</dbReference>
<evidence type="ECO:0000313" key="6">
    <source>
        <dbReference type="EMBL" id="RDU72096.1"/>
    </source>
</evidence>
<dbReference type="Gene3D" id="1.25.40.10">
    <property type="entry name" value="Tetratricopeptide repeat domain"/>
    <property type="match status" value="4"/>
</dbReference>
<feature type="compositionally biased region" description="Polar residues" evidence="4">
    <location>
        <begin position="67"/>
        <end position="77"/>
    </location>
</feature>
<keyword evidence="5" id="KW-0472">Membrane</keyword>
<evidence type="ECO:0000256" key="1">
    <source>
        <dbReference type="ARBA" id="ARBA00022737"/>
    </source>
</evidence>
<comment type="caution">
    <text evidence="6">The sequence shown here is derived from an EMBL/GenBank/DDBJ whole genome shotgun (WGS) entry which is preliminary data.</text>
</comment>
<organism evidence="6 7">
    <name type="scientific">Helicobacter brantae</name>
    <dbReference type="NCBI Taxonomy" id="375927"/>
    <lineage>
        <taxon>Bacteria</taxon>
        <taxon>Pseudomonadati</taxon>
        <taxon>Campylobacterota</taxon>
        <taxon>Epsilonproteobacteria</taxon>
        <taxon>Campylobacterales</taxon>
        <taxon>Helicobacteraceae</taxon>
        <taxon>Helicobacter</taxon>
    </lineage>
</organism>
<keyword evidence="5" id="KW-1133">Transmembrane helix</keyword>
<protein>
    <submittedName>
        <fullName evidence="6">Uncharacterized protein</fullName>
    </submittedName>
</protein>
<dbReference type="SUPFAM" id="SSF48452">
    <property type="entry name" value="TPR-like"/>
    <property type="match status" value="2"/>
</dbReference>